<keyword evidence="2" id="KW-1185">Reference proteome</keyword>
<gene>
    <name evidence="1" type="ORF">GCM10011372_30330</name>
</gene>
<protein>
    <submittedName>
        <fullName evidence="1">Uncharacterized protein</fullName>
    </submittedName>
</protein>
<reference evidence="1" key="2">
    <citation type="submission" date="2020-09" db="EMBL/GenBank/DDBJ databases">
        <authorList>
            <person name="Sun Q."/>
            <person name="Zhou Y."/>
        </authorList>
    </citation>
    <scope>NUCLEOTIDE SEQUENCE</scope>
    <source>
        <strain evidence="1">CGMCC 1.8984</strain>
    </source>
</reference>
<evidence type="ECO:0000313" key="2">
    <source>
        <dbReference type="Proteomes" id="UP000636956"/>
    </source>
</evidence>
<dbReference type="AlphaFoldDB" id="A0A917UW49"/>
<sequence>MRRSKVPAASCTDCHASTGEVDRILRAISITGALTDEQREGLTRIADRCPVHRSVHPAISVVTTLRATLDDQADAEPAQVD</sequence>
<evidence type="ECO:0000313" key="1">
    <source>
        <dbReference type="EMBL" id="GGJ89737.1"/>
    </source>
</evidence>
<dbReference type="Proteomes" id="UP000636956">
    <property type="component" value="Unassembled WGS sequence"/>
</dbReference>
<dbReference type="EMBL" id="BMMD01000020">
    <property type="protein sequence ID" value="GGJ89737.1"/>
    <property type="molecule type" value="Genomic_DNA"/>
</dbReference>
<name>A0A917UW49_9MICO</name>
<accession>A0A917UW49</accession>
<dbReference type="Gene3D" id="3.30.300.20">
    <property type="match status" value="1"/>
</dbReference>
<dbReference type="InterPro" id="IPR015946">
    <property type="entry name" value="KH_dom-like_a/b"/>
</dbReference>
<reference evidence="1" key="1">
    <citation type="journal article" date="2014" name="Int. J. Syst. Evol. Microbiol.">
        <title>Complete genome sequence of Corynebacterium casei LMG S-19264T (=DSM 44701T), isolated from a smear-ripened cheese.</title>
        <authorList>
            <consortium name="US DOE Joint Genome Institute (JGI-PGF)"/>
            <person name="Walter F."/>
            <person name="Albersmeier A."/>
            <person name="Kalinowski J."/>
            <person name="Ruckert C."/>
        </authorList>
    </citation>
    <scope>NUCLEOTIDE SEQUENCE</scope>
    <source>
        <strain evidence="1">CGMCC 1.8984</strain>
    </source>
</reference>
<dbReference type="InterPro" id="IPR036102">
    <property type="entry name" value="OsmC/Ohrsf"/>
</dbReference>
<organism evidence="1 2">
    <name type="scientific">Agromyces bauzanensis</name>
    <dbReference type="NCBI Taxonomy" id="1308924"/>
    <lineage>
        <taxon>Bacteria</taxon>
        <taxon>Bacillati</taxon>
        <taxon>Actinomycetota</taxon>
        <taxon>Actinomycetes</taxon>
        <taxon>Micrococcales</taxon>
        <taxon>Microbacteriaceae</taxon>
        <taxon>Agromyces</taxon>
    </lineage>
</organism>
<dbReference type="SUPFAM" id="SSF82784">
    <property type="entry name" value="OsmC-like"/>
    <property type="match status" value="1"/>
</dbReference>
<comment type="caution">
    <text evidence="1">The sequence shown here is derived from an EMBL/GenBank/DDBJ whole genome shotgun (WGS) entry which is preliminary data.</text>
</comment>
<proteinExistence type="predicted"/>
<dbReference type="RefSeq" id="WP_229662402.1">
    <property type="nucleotide sequence ID" value="NZ_BAABFW010000014.1"/>
</dbReference>